<evidence type="ECO:0000256" key="2">
    <source>
        <dbReference type="ARBA" id="ARBA00019395"/>
    </source>
</evidence>
<dbReference type="InterPro" id="IPR012675">
    <property type="entry name" value="Beta-grasp_dom_sf"/>
</dbReference>
<evidence type="ECO:0000256" key="5">
    <source>
        <dbReference type="ARBA" id="ARBA00023004"/>
    </source>
</evidence>
<dbReference type="Gene3D" id="3.10.20.30">
    <property type="match status" value="1"/>
</dbReference>
<evidence type="ECO:0000313" key="11">
    <source>
        <dbReference type="Proteomes" id="UP000430564"/>
    </source>
</evidence>
<dbReference type="EMBL" id="WEHW01000054">
    <property type="protein sequence ID" value="KAB7650021.1"/>
    <property type="molecule type" value="Genomic_DNA"/>
</dbReference>
<keyword evidence="5" id="KW-0408">Iron</keyword>
<dbReference type="RefSeq" id="WP_139688001.1">
    <property type="nucleotide sequence ID" value="NZ_WEHW01000054.1"/>
</dbReference>
<dbReference type="OrthoDB" id="9793027at2"/>
<reference evidence="11 12" key="1">
    <citation type="submission" date="2019-10" db="EMBL/GenBank/DDBJ databases">
        <title>Genome diversity of Sutterella seckii.</title>
        <authorList>
            <person name="Chaplin A.V."/>
            <person name="Sokolova S.R."/>
            <person name="Mosin K.A."/>
            <person name="Ivanova E.L."/>
            <person name="Kochetkova T.O."/>
            <person name="Goltsov A.Y."/>
            <person name="Trofimov D.Y."/>
            <person name="Efimov B.A."/>
        </authorList>
    </citation>
    <scope>NUCLEOTIDE SEQUENCE [LARGE SCALE GENOMIC DNA]</scope>
    <source>
        <strain evidence="9 12">ASD3426</strain>
        <strain evidence="10 11">ASD393</strain>
    </source>
</reference>
<dbReference type="NCBIfam" id="TIGR02007">
    <property type="entry name" value="fdx_isc"/>
    <property type="match status" value="1"/>
</dbReference>
<dbReference type="PROSITE" id="PS51085">
    <property type="entry name" value="2FE2S_FER_2"/>
    <property type="match status" value="1"/>
</dbReference>
<organism evidence="10 11">
    <name type="scientific">Sutterella seckii</name>
    <dbReference type="NCBI Taxonomy" id="1944635"/>
    <lineage>
        <taxon>Bacteria</taxon>
        <taxon>Pseudomonadati</taxon>
        <taxon>Pseudomonadota</taxon>
        <taxon>Betaproteobacteria</taxon>
        <taxon>Burkholderiales</taxon>
        <taxon>Sutterellaceae</taxon>
        <taxon>Sutterella</taxon>
    </lineage>
</organism>
<keyword evidence="12" id="KW-1185">Reference proteome</keyword>
<evidence type="ECO:0000259" key="8">
    <source>
        <dbReference type="PROSITE" id="PS51085"/>
    </source>
</evidence>
<keyword evidence="6" id="KW-0411">Iron-sulfur</keyword>
<dbReference type="GO" id="GO:0046872">
    <property type="term" value="F:metal ion binding"/>
    <property type="evidence" value="ECO:0007669"/>
    <property type="project" value="UniProtKB-KW"/>
</dbReference>
<feature type="domain" description="2Fe-2S ferredoxin-type" evidence="8">
    <location>
        <begin position="2"/>
        <end position="104"/>
    </location>
</feature>
<gene>
    <name evidence="10" type="primary">fdx</name>
    <name evidence="10" type="ORF">GBM95_07035</name>
    <name evidence="9" type="ORF">GBM96_10095</name>
</gene>
<dbReference type="InterPro" id="IPR036010">
    <property type="entry name" value="2Fe-2S_ferredoxin-like_sf"/>
</dbReference>
<sequence length="112" mass="12315">MPKITVLPHEELCPQGVTFEAQKGETVAKALLANGVKIPHACEFNCACATCHVIVRKGYDSLSEPSDNELDHLDTAWGACQESRLSCQAKMGDEDITIEIPKYNRNVVGERE</sequence>
<evidence type="ECO:0000256" key="7">
    <source>
        <dbReference type="ARBA" id="ARBA00034078"/>
    </source>
</evidence>
<accession>A0A6I1ECB7</accession>
<dbReference type="Pfam" id="PF00111">
    <property type="entry name" value="Fer2"/>
    <property type="match status" value="1"/>
</dbReference>
<dbReference type="InterPro" id="IPR011536">
    <property type="entry name" value="Fdx_isc"/>
</dbReference>
<dbReference type="PRINTS" id="PR00355">
    <property type="entry name" value="ADRENODOXIN"/>
</dbReference>
<dbReference type="GO" id="GO:0005829">
    <property type="term" value="C:cytosol"/>
    <property type="evidence" value="ECO:0007669"/>
    <property type="project" value="TreeGrafter"/>
</dbReference>
<keyword evidence="4" id="KW-0479">Metal-binding</keyword>
<dbReference type="Proteomes" id="UP000469462">
    <property type="component" value="Unassembled WGS sequence"/>
</dbReference>
<dbReference type="GO" id="GO:0051537">
    <property type="term" value="F:2 iron, 2 sulfur cluster binding"/>
    <property type="evidence" value="ECO:0007669"/>
    <property type="project" value="UniProtKB-KW"/>
</dbReference>
<evidence type="ECO:0000256" key="3">
    <source>
        <dbReference type="ARBA" id="ARBA00022714"/>
    </source>
</evidence>
<dbReference type="GO" id="GO:0140647">
    <property type="term" value="P:P450-containing electron transport chain"/>
    <property type="evidence" value="ECO:0007669"/>
    <property type="project" value="InterPro"/>
</dbReference>
<proteinExistence type="inferred from homology"/>
<dbReference type="Proteomes" id="UP000430564">
    <property type="component" value="Unassembled WGS sequence"/>
</dbReference>
<dbReference type="EMBL" id="WEHX01000041">
    <property type="protein sequence ID" value="KAB7659179.1"/>
    <property type="molecule type" value="Genomic_DNA"/>
</dbReference>
<evidence type="ECO:0000313" key="10">
    <source>
        <dbReference type="EMBL" id="KAB7659179.1"/>
    </source>
</evidence>
<dbReference type="PANTHER" id="PTHR23426:SF65">
    <property type="entry name" value="FERREDOXIN-2, MITOCHONDRIAL"/>
    <property type="match status" value="1"/>
</dbReference>
<evidence type="ECO:0000256" key="1">
    <source>
        <dbReference type="ARBA" id="ARBA00010914"/>
    </source>
</evidence>
<dbReference type="InterPro" id="IPR001055">
    <property type="entry name" value="Adrenodoxin-like"/>
</dbReference>
<evidence type="ECO:0000313" key="12">
    <source>
        <dbReference type="Proteomes" id="UP000469462"/>
    </source>
</evidence>
<evidence type="ECO:0000313" key="9">
    <source>
        <dbReference type="EMBL" id="KAB7650021.1"/>
    </source>
</evidence>
<dbReference type="PANTHER" id="PTHR23426">
    <property type="entry name" value="FERREDOXIN/ADRENODOXIN"/>
    <property type="match status" value="1"/>
</dbReference>
<dbReference type="InterPro" id="IPR001041">
    <property type="entry name" value="2Fe-2S_ferredoxin-type"/>
</dbReference>
<dbReference type="SUPFAM" id="SSF54292">
    <property type="entry name" value="2Fe-2S ferredoxin-like"/>
    <property type="match status" value="1"/>
</dbReference>
<evidence type="ECO:0000256" key="4">
    <source>
        <dbReference type="ARBA" id="ARBA00022723"/>
    </source>
</evidence>
<name>A0A6I1ECB7_9BURK</name>
<keyword evidence="3" id="KW-0001">2Fe-2S</keyword>
<dbReference type="CDD" id="cd00207">
    <property type="entry name" value="fer2"/>
    <property type="match status" value="1"/>
</dbReference>
<comment type="cofactor">
    <cofactor evidence="7">
        <name>[2Fe-2S] cluster</name>
        <dbReference type="ChEBI" id="CHEBI:190135"/>
    </cofactor>
</comment>
<comment type="similarity">
    <text evidence="1">Belongs to the adrenodoxin/putidaredoxin family.</text>
</comment>
<evidence type="ECO:0000256" key="6">
    <source>
        <dbReference type="ARBA" id="ARBA00023014"/>
    </source>
</evidence>
<comment type="caution">
    <text evidence="10">The sequence shown here is derived from an EMBL/GenBank/DDBJ whole genome shotgun (WGS) entry which is preliminary data.</text>
</comment>
<protein>
    <recommendedName>
        <fullName evidence="2">2Fe-2S ferredoxin</fullName>
    </recommendedName>
</protein>
<dbReference type="AlphaFoldDB" id="A0A6I1ECB7"/>
<dbReference type="GO" id="GO:0009055">
    <property type="term" value="F:electron transfer activity"/>
    <property type="evidence" value="ECO:0007669"/>
    <property type="project" value="InterPro"/>
</dbReference>